<evidence type="ECO:0000256" key="1">
    <source>
        <dbReference type="SAM" id="MobiDB-lite"/>
    </source>
</evidence>
<keyword evidence="3" id="KW-1185">Reference proteome</keyword>
<dbReference type="PROSITE" id="PS50096">
    <property type="entry name" value="IQ"/>
    <property type="match status" value="1"/>
</dbReference>
<proteinExistence type="predicted"/>
<dbReference type="EMBL" id="MU853568">
    <property type="protein sequence ID" value="KAK4145501.1"/>
    <property type="molecule type" value="Genomic_DNA"/>
</dbReference>
<organism evidence="2 3">
    <name type="scientific">Dichotomopilus funicola</name>
    <dbReference type="NCBI Taxonomy" id="1934379"/>
    <lineage>
        <taxon>Eukaryota</taxon>
        <taxon>Fungi</taxon>
        <taxon>Dikarya</taxon>
        <taxon>Ascomycota</taxon>
        <taxon>Pezizomycotina</taxon>
        <taxon>Sordariomycetes</taxon>
        <taxon>Sordariomycetidae</taxon>
        <taxon>Sordariales</taxon>
        <taxon>Chaetomiaceae</taxon>
        <taxon>Dichotomopilus</taxon>
    </lineage>
</organism>
<dbReference type="AlphaFoldDB" id="A0AAN6V8I0"/>
<feature type="region of interest" description="Disordered" evidence="1">
    <location>
        <begin position="189"/>
        <end position="253"/>
    </location>
</feature>
<feature type="compositionally biased region" description="Acidic residues" evidence="1">
    <location>
        <begin position="193"/>
        <end position="224"/>
    </location>
</feature>
<comment type="caution">
    <text evidence="2">The sequence shown here is derived from an EMBL/GenBank/DDBJ whole genome shotgun (WGS) entry which is preliminary data.</text>
</comment>
<reference evidence="2" key="2">
    <citation type="submission" date="2023-05" db="EMBL/GenBank/DDBJ databases">
        <authorList>
            <consortium name="Lawrence Berkeley National Laboratory"/>
            <person name="Steindorff A."/>
            <person name="Hensen N."/>
            <person name="Bonometti L."/>
            <person name="Westerberg I."/>
            <person name="Brannstrom I.O."/>
            <person name="Guillou S."/>
            <person name="Cros-Aarteil S."/>
            <person name="Calhoun S."/>
            <person name="Haridas S."/>
            <person name="Kuo A."/>
            <person name="Mondo S."/>
            <person name="Pangilinan J."/>
            <person name="Riley R."/>
            <person name="Labutti K."/>
            <person name="Andreopoulos B."/>
            <person name="Lipzen A."/>
            <person name="Chen C."/>
            <person name="Yanf M."/>
            <person name="Daum C."/>
            <person name="Ng V."/>
            <person name="Clum A."/>
            <person name="Ohm R."/>
            <person name="Martin F."/>
            <person name="Silar P."/>
            <person name="Natvig D."/>
            <person name="Lalanne C."/>
            <person name="Gautier V."/>
            <person name="Ament-Velasquez S.L."/>
            <person name="Kruys A."/>
            <person name="Hutchinson M.I."/>
            <person name="Powell A.J."/>
            <person name="Barry K."/>
            <person name="Miller A.N."/>
            <person name="Grigoriev I.V."/>
            <person name="Debuchy R."/>
            <person name="Gladieux P."/>
            <person name="Thoren M.H."/>
            <person name="Johannesson H."/>
        </authorList>
    </citation>
    <scope>NUCLEOTIDE SEQUENCE</scope>
    <source>
        <strain evidence="2">CBS 141.50</strain>
    </source>
</reference>
<dbReference type="GeneID" id="87816650"/>
<reference evidence="2" key="1">
    <citation type="journal article" date="2023" name="Mol. Phylogenet. Evol.">
        <title>Genome-scale phylogeny and comparative genomics of the fungal order Sordariales.</title>
        <authorList>
            <person name="Hensen N."/>
            <person name="Bonometti L."/>
            <person name="Westerberg I."/>
            <person name="Brannstrom I.O."/>
            <person name="Guillou S."/>
            <person name="Cros-Aarteil S."/>
            <person name="Calhoun S."/>
            <person name="Haridas S."/>
            <person name="Kuo A."/>
            <person name="Mondo S."/>
            <person name="Pangilinan J."/>
            <person name="Riley R."/>
            <person name="LaButti K."/>
            <person name="Andreopoulos B."/>
            <person name="Lipzen A."/>
            <person name="Chen C."/>
            <person name="Yan M."/>
            <person name="Daum C."/>
            <person name="Ng V."/>
            <person name="Clum A."/>
            <person name="Steindorff A."/>
            <person name="Ohm R.A."/>
            <person name="Martin F."/>
            <person name="Silar P."/>
            <person name="Natvig D.O."/>
            <person name="Lalanne C."/>
            <person name="Gautier V."/>
            <person name="Ament-Velasquez S.L."/>
            <person name="Kruys A."/>
            <person name="Hutchinson M.I."/>
            <person name="Powell A.J."/>
            <person name="Barry K."/>
            <person name="Miller A.N."/>
            <person name="Grigoriev I.V."/>
            <person name="Debuchy R."/>
            <person name="Gladieux P."/>
            <person name="Hiltunen Thoren M."/>
            <person name="Johannesson H."/>
        </authorList>
    </citation>
    <scope>NUCLEOTIDE SEQUENCE</scope>
    <source>
        <strain evidence="2">CBS 141.50</strain>
    </source>
</reference>
<dbReference type="Proteomes" id="UP001302676">
    <property type="component" value="Unassembled WGS sequence"/>
</dbReference>
<evidence type="ECO:0000313" key="3">
    <source>
        <dbReference type="Proteomes" id="UP001302676"/>
    </source>
</evidence>
<sequence length="253" mass="27512">MATRIAGYYQQRSQAWAAAHRKQCQAAMQAATVVVAWYVRDRLARRRKRKRRKFARALEAREREKERERERERRRVAAGGVGAAGGCAAWESVRRWVCRLPPPSLAPSLPLVGVGIPGGPFASAAVAAAAVAANGSGADAARDMPWDRDEANFDMDRARARDKDAQLYDVADNIIKNHLTRTDVPLLGALSFDESESESEEEESEDGSMDYDEEDAEGEDDEYEGNGCQAAAPQGGMASGSKDAQLGTPNGGR</sequence>
<evidence type="ECO:0000313" key="2">
    <source>
        <dbReference type="EMBL" id="KAK4145501.1"/>
    </source>
</evidence>
<gene>
    <name evidence="2" type="ORF">C8A04DRAFT_26758</name>
</gene>
<protein>
    <submittedName>
        <fullName evidence="2">Uncharacterized protein</fullName>
    </submittedName>
</protein>
<accession>A0AAN6V8I0</accession>
<name>A0AAN6V8I0_9PEZI</name>
<dbReference type="RefSeq" id="XP_062638872.1">
    <property type="nucleotide sequence ID" value="XM_062780037.1"/>
</dbReference>